<feature type="domain" description="J" evidence="2">
    <location>
        <begin position="2"/>
        <end position="67"/>
    </location>
</feature>
<dbReference type="GO" id="GO:0036503">
    <property type="term" value="P:ERAD pathway"/>
    <property type="evidence" value="ECO:0007669"/>
    <property type="project" value="TreeGrafter"/>
</dbReference>
<dbReference type="GO" id="GO:0051787">
    <property type="term" value="F:misfolded protein binding"/>
    <property type="evidence" value="ECO:0007669"/>
    <property type="project" value="TreeGrafter"/>
</dbReference>
<dbReference type="InterPro" id="IPR051948">
    <property type="entry name" value="Hsp70_co-chaperone_J-domain"/>
</dbReference>
<dbReference type="GO" id="GO:0051087">
    <property type="term" value="F:protein-folding chaperone binding"/>
    <property type="evidence" value="ECO:0007669"/>
    <property type="project" value="TreeGrafter"/>
</dbReference>
<dbReference type="Gene3D" id="1.10.287.110">
    <property type="entry name" value="DnaJ domain"/>
    <property type="match status" value="1"/>
</dbReference>
<reference evidence="3" key="1">
    <citation type="submission" date="2021-01" db="EMBL/GenBank/DDBJ databases">
        <authorList>
            <person name="Corre E."/>
            <person name="Pelletier E."/>
            <person name="Niang G."/>
            <person name="Scheremetjew M."/>
            <person name="Finn R."/>
            <person name="Kale V."/>
            <person name="Holt S."/>
            <person name="Cochrane G."/>
            <person name="Meng A."/>
            <person name="Brown T."/>
            <person name="Cohen L."/>
        </authorList>
    </citation>
    <scope>NUCLEOTIDE SEQUENCE</scope>
    <source>
        <strain evidence="3">CCMP281</strain>
    </source>
</reference>
<dbReference type="InterPro" id="IPR036869">
    <property type="entry name" value="J_dom_sf"/>
</dbReference>
<dbReference type="SMART" id="SM00271">
    <property type="entry name" value="DnaJ"/>
    <property type="match status" value="1"/>
</dbReference>
<dbReference type="GO" id="GO:0005783">
    <property type="term" value="C:endoplasmic reticulum"/>
    <property type="evidence" value="ECO:0007669"/>
    <property type="project" value="TreeGrafter"/>
</dbReference>
<accession>A0A7S3EY24</accession>
<name>A0A7S3EY24_9EUKA</name>
<organism evidence="3">
    <name type="scientific">Haptolina ericina</name>
    <dbReference type="NCBI Taxonomy" id="156174"/>
    <lineage>
        <taxon>Eukaryota</taxon>
        <taxon>Haptista</taxon>
        <taxon>Haptophyta</taxon>
        <taxon>Prymnesiophyceae</taxon>
        <taxon>Prymnesiales</taxon>
        <taxon>Prymnesiaceae</taxon>
        <taxon>Haptolina</taxon>
    </lineage>
</organism>
<dbReference type="CDD" id="cd06257">
    <property type="entry name" value="DnaJ"/>
    <property type="match status" value="1"/>
</dbReference>
<dbReference type="EMBL" id="HBHX01028178">
    <property type="protein sequence ID" value="CAE0115051.1"/>
    <property type="molecule type" value="Transcribed_RNA"/>
</dbReference>
<gene>
    <name evidence="3" type="ORF">HERI1096_LOCUS15736</name>
</gene>
<dbReference type="PRINTS" id="PR00625">
    <property type="entry name" value="JDOMAIN"/>
</dbReference>
<dbReference type="AlphaFoldDB" id="A0A7S3EY24"/>
<protein>
    <recommendedName>
        <fullName evidence="2">J domain-containing protein</fullName>
    </recommendedName>
</protein>
<dbReference type="PANTHER" id="PTHR44360">
    <property type="entry name" value="DNAJ HOMOLOG SUBFAMILY B MEMBER 9"/>
    <property type="match status" value="1"/>
</dbReference>
<proteinExistence type="predicted"/>
<evidence type="ECO:0000256" key="1">
    <source>
        <dbReference type="ARBA" id="ARBA00023186"/>
    </source>
</evidence>
<evidence type="ECO:0000313" key="3">
    <source>
        <dbReference type="EMBL" id="CAE0115051.1"/>
    </source>
</evidence>
<dbReference type="SUPFAM" id="SSF46565">
    <property type="entry name" value="Chaperone J-domain"/>
    <property type="match status" value="1"/>
</dbReference>
<dbReference type="InterPro" id="IPR018253">
    <property type="entry name" value="DnaJ_domain_CS"/>
</dbReference>
<dbReference type="PROSITE" id="PS50076">
    <property type="entry name" value="DNAJ_2"/>
    <property type="match status" value="1"/>
</dbReference>
<keyword evidence="1" id="KW-0143">Chaperone</keyword>
<sequence>MSLYEVLGVDRDASTADIRKGYRKQALLNHPDKNVGDKEAEGRFIKVSMAYDILSNPTKRARYDRGEGTDSDIYQGFDCRSASDLFNAHFSQMLMQRWEPGQTVSGTLVADGKRIRITIHPDGSTDEHEHTVSGRASSLYMYLSTTTTLASGEKLQSVFFRTFLGETLASLVVPASVARIPRVGHIATTVISWLPTVMFGCLALRIIGTRRRIPGELPDSLAEAFRHIPM</sequence>
<dbReference type="PROSITE" id="PS00636">
    <property type="entry name" value="DNAJ_1"/>
    <property type="match status" value="1"/>
</dbReference>
<evidence type="ECO:0000259" key="2">
    <source>
        <dbReference type="PROSITE" id="PS50076"/>
    </source>
</evidence>
<dbReference type="InterPro" id="IPR001623">
    <property type="entry name" value="DnaJ_domain"/>
</dbReference>
<dbReference type="PANTHER" id="PTHR44360:SF1">
    <property type="entry name" value="DNAJ HOMOLOG SUBFAMILY B MEMBER 9"/>
    <property type="match status" value="1"/>
</dbReference>
<dbReference type="Pfam" id="PF00226">
    <property type="entry name" value="DnaJ"/>
    <property type="match status" value="1"/>
</dbReference>